<keyword evidence="1" id="KW-0812">Transmembrane</keyword>
<dbReference type="STRING" id="390235.PputW619_2575"/>
<dbReference type="HOGENOM" id="CLU_1968679_0_0_6"/>
<proteinExistence type="predicted"/>
<keyword evidence="1" id="KW-0472">Membrane</keyword>
<sequence length="127" mass="13342">MAKLQHPVMMCIGVLATRIPDHMGTSLLCPEGARSAKAGARSATAAKPGCILEPWAVWYGALRNPTAKEVAMALFCRLSLLTLLAGMLLGDIVIATVGLVGVCAAAVYLDIRQDAHNDAPNEPDFLA</sequence>
<evidence type="ECO:0000256" key="1">
    <source>
        <dbReference type="SAM" id="Phobius"/>
    </source>
</evidence>
<name>B1J8C4_PSEPW</name>
<organism evidence="2">
    <name type="scientific">Pseudomonas putida (strain W619)</name>
    <dbReference type="NCBI Taxonomy" id="390235"/>
    <lineage>
        <taxon>Bacteria</taxon>
        <taxon>Pseudomonadati</taxon>
        <taxon>Pseudomonadota</taxon>
        <taxon>Gammaproteobacteria</taxon>
        <taxon>Pseudomonadales</taxon>
        <taxon>Pseudomonadaceae</taxon>
        <taxon>Pseudomonas</taxon>
    </lineage>
</organism>
<gene>
    <name evidence="2" type="ordered locus">PputW619_2575</name>
</gene>
<dbReference type="EMBL" id="CP000949">
    <property type="protein sequence ID" value="ACA73069.1"/>
    <property type="molecule type" value="Genomic_DNA"/>
</dbReference>
<accession>B1J8C4</accession>
<protein>
    <submittedName>
        <fullName evidence="2">Uncharacterized protein</fullName>
    </submittedName>
</protein>
<evidence type="ECO:0000313" key="2">
    <source>
        <dbReference type="EMBL" id="ACA73069.1"/>
    </source>
</evidence>
<feature type="transmembrane region" description="Helical" evidence="1">
    <location>
        <begin position="78"/>
        <end position="109"/>
    </location>
</feature>
<keyword evidence="1" id="KW-1133">Transmembrane helix</keyword>
<dbReference type="AlphaFoldDB" id="B1J8C4"/>
<dbReference type="KEGG" id="ppw:PputW619_2575"/>
<reference evidence="2" key="1">
    <citation type="submission" date="2008-02" db="EMBL/GenBank/DDBJ databases">
        <title>Complete sequence of Psuedomonas putida W619.</title>
        <authorList>
            <consortium name="US DOE Joint Genome Institute"/>
            <person name="Copeland A."/>
            <person name="Lucas S."/>
            <person name="Lapidus A."/>
            <person name="Barry K."/>
            <person name="Detter J.C."/>
            <person name="Glavina del Rio T."/>
            <person name="Dalin E."/>
            <person name="Tice H."/>
            <person name="Pitluck S."/>
            <person name="Chain P."/>
            <person name="Malfatti S."/>
            <person name="Shin M."/>
            <person name="Vergez L."/>
            <person name="Schmutz J."/>
            <person name="Larimer F."/>
            <person name="Land M."/>
            <person name="Hauser L."/>
            <person name="Kyrpides N."/>
            <person name="Kim E."/>
            <person name="Taghavi S."/>
            <person name="Vangronsveld D."/>
            <person name="van der Lelie D."/>
            <person name="Richardson P."/>
        </authorList>
    </citation>
    <scope>NUCLEOTIDE SEQUENCE</scope>
    <source>
        <strain evidence="2">W619</strain>
    </source>
</reference>